<dbReference type="Proteomes" id="UP000298805">
    <property type="component" value="Chromosome"/>
</dbReference>
<evidence type="ECO:0000313" key="6">
    <source>
        <dbReference type="Proteomes" id="UP000272781"/>
    </source>
</evidence>
<evidence type="ECO:0000256" key="2">
    <source>
        <dbReference type="ARBA" id="ARBA00022729"/>
    </source>
</evidence>
<protein>
    <submittedName>
        <fullName evidence="5">Polysaccharide deacetylase</fullName>
    </submittedName>
</protein>
<dbReference type="EMBL" id="CP027432">
    <property type="protein sequence ID" value="QCI27460.1"/>
    <property type="molecule type" value="Genomic_DNA"/>
</dbReference>
<accession>A0AAJ4RBE2</accession>
<evidence type="ECO:0000256" key="1">
    <source>
        <dbReference type="ARBA" id="ARBA00004613"/>
    </source>
</evidence>
<dbReference type="CDD" id="cd10973">
    <property type="entry name" value="CE4_DAC_u4_5s"/>
    <property type="match status" value="1"/>
</dbReference>
<dbReference type="Pfam" id="PF01522">
    <property type="entry name" value="Polysacc_deac_1"/>
    <property type="match status" value="1"/>
</dbReference>
<dbReference type="InterPro" id="IPR051398">
    <property type="entry name" value="Polysacch_Deacetylase"/>
</dbReference>
<comment type="subcellular location">
    <subcellularLocation>
        <location evidence="1">Secreted</location>
    </subcellularLocation>
</comment>
<evidence type="ECO:0000313" key="7">
    <source>
        <dbReference type="Proteomes" id="UP000298805"/>
    </source>
</evidence>
<reference evidence="4" key="3">
    <citation type="submission" date="2019-06" db="EMBL/GenBank/DDBJ databases">
        <title>A comparative analysis of the Nautiliaceae.</title>
        <authorList>
            <person name="Grosche A."/>
            <person name="Smedile F."/>
            <person name="Vetriani C."/>
        </authorList>
    </citation>
    <scope>NUCLEOTIDE SEQUENCE</scope>
    <source>
        <strain evidence="4">TB6</strain>
    </source>
</reference>
<proteinExistence type="predicted"/>
<evidence type="ECO:0000313" key="5">
    <source>
        <dbReference type="EMBL" id="ROR38897.1"/>
    </source>
</evidence>
<dbReference type="PROSITE" id="PS51677">
    <property type="entry name" value="NODB"/>
    <property type="match status" value="1"/>
</dbReference>
<sequence>MKKLILFLLPLWLLAEAHIFVLHRIDDFRHPYTNTSSKELEKYFKYIKSHNYKAITLSKLAEMIKNRQNVDNIVVFTIDDTYKSFYKNGLPVFKKYGIPFTLFVYVKATNEKWGDFMTWQQVKDAAKYGELGIHSYAHPHLPNLSNQAIINDTKKAIEIFKKHMGYVPDMYAYPYGEYDQRVKKIINSFFPIIANQNPGAVDIATPINDLDRIALTGKVDIAKKLKIKRLHADIKIQREGNKITLIKGKVFDKIPYVNIYITKMGWVYKIPVKNGSFSYAPNFELKKYRNRVIIRYNYKIISKMVIKYKK</sequence>
<keyword evidence="2" id="KW-0732">Signal</keyword>
<dbReference type="GO" id="GO:0005975">
    <property type="term" value="P:carbohydrate metabolic process"/>
    <property type="evidence" value="ECO:0007669"/>
    <property type="project" value="InterPro"/>
</dbReference>
<dbReference type="PANTHER" id="PTHR34216:SF3">
    <property type="entry name" value="POLY-BETA-1,6-N-ACETYL-D-GLUCOSAMINE N-DEACETYLASE"/>
    <property type="match status" value="1"/>
</dbReference>
<reference evidence="5 6" key="2">
    <citation type="submission" date="2018-11" db="EMBL/GenBank/DDBJ databases">
        <title>Genomic Encyclopedia of Type Strains, Phase IV (KMG-IV): sequencing the most valuable type-strain genomes for metagenomic binning, comparative biology and taxonomic classification.</title>
        <authorList>
            <person name="Goeker M."/>
        </authorList>
    </citation>
    <scope>NUCLEOTIDE SEQUENCE [LARGE SCALE GENOMIC DNA]</scope>
    <source>
        <strain evidence="5 6">DSM 27783</strain>
    </source>
</reference>
<dbReference type="InterPro" id="IPR002509">
    <property type="entry name" value="NODB_dom"/>
</dbReference>
<dbReference type="SUPFAM" id="SSF88713">
    <property type="entry name" value="Glycoside hydrolase/deacetylase"/>
    <property type="match status" value="1"/>
</dbReference>
<dbReference type="RefSeq" id="WP_123353189.1">
    <property type="nucleotide sequence ID" value="NZ_CP027432.2"/>
</dbReference>
<name>A0AAJ4RBE2_9BACT</name>
<feature type="domain" description="NodB homology" evidence="3">
    <location>
        <begin position="72"/>
        <end position="269"/>
    </location>
</feature>
<dbReference type="PANTHER" id="PTHR34216">
    <property type="match status" value="1"/>
</dbReference>
<keyword evidence="7" id="KW-1185">Reference proteome</keyword>
<dbReference type="Gene3D" id="3.20.20.370">
    <property type="entry name" value="Glycoside hydrolase/deacetylase"/>
    <property type="match status" value="1"/>
</dbReference>
<dbReference type="Proteomes" id="UP000272781">
    <property type="component" value="Unassembled WGS sequence"/>
</dbReference>
<dbReference type="AlphaFoldDB" id="A0AAJ4RBE2"/>
<reference evidence="7" key="1">
    <citation type="submission" date="2018-03" db="EMBL/GenBank/DDBJ databases">
        <title>A comparative analysis of the Nautiliaceae.</title>
        <authorList>
            <person name="Grosche A."/>
            <person name="Smedile F."/>
            <person name="Vetriani C."/>
        </authorList>
    </citation>
    <scope>NUCLEOTIDE SEQUENCE [LARGE SCALE GENOMIC DNA]</scope>
    <source>
        <strain evidence="7">TB6</strain>
    </source>
</reference>
<gene>
    <name evidence="4" type="ORF">C6V80_00295</name>
    <name evidence="5" type="ORF">EDC58_1812</name>
</gene>
<evidence type="ECO:0000259" key="3">
    <source>
        <dbReference type="PROSITE" id="PS51677"/>
    </source>
</evidence>
<dbReference type="InterPro" id="IPR011330">
    <property type="entry name" value="Glyco_hydro/deAcase_b/a-brl"/>
</dbReference>
<dbReference type="EMBL" id="RJVK01000005">
    <property type="protein sequence ID" value="ROR38897.1"/>
    <property type="molecule type" value="Genomic_DNA"/>
</dbReference>
<dbReference type="GO" id="GO:0016810">
    <property type="term" value="F:hydrolase activity, acting on carbon-nitrogen (but not peptide) bonds"/>
    <property type="evidence" value="ECO:0007669"/>
    <property type="project" value="InterPro"/>
</dbReference>
<dbReference type="GO" id="GO:0005576">
    <property type="term" value="C:extracellular region"/>
    <property type="evidence" value="ECO:0007669"/>
    <property type="project" value="UniProtKB-SubCell"/>
</dbReference>
<organism evidence="5 6">
    <name type="scientific">Caminibacter pacificus</name>
    <dbReference type="NCBI Taxonomy" id="1424653"/>
    <lineage>
        <taxon>Bacteria</taxon>
        <taxon>Pseudomonadati</taxon>
        <taxon>Campylobacterota</taxon>
        <taxon>Epsilonproteobacteria</taxon>
        <taxon>Nautiliales</taxon>
        <taxon>Nautiliaceae</taxon>
        <taxon>Caminibacter</taxon>
    </lineage>
</organism>
<evidence type="ECO:0000313" key="4">
    <source>
        <dbReference type="EMBL" id="QCI27460.1"/>
    </source>
</evidence>